<dbReference type="Pfam" id="PF02397">
    <property type="entry name" value="Bac_transf"/>
    <property type="match status" value="1"/>
</dbReference>
<dbReference type="GO" id="GO:0016780">
    <property type="term" value="F:phosphotransferase activity, for other substituted phosphate groups"/>
    <property type="evidence" value="ECO:0007669"/>
    <property type="project" value="TreeGrafter"/>
</dbReference>
<feature type="domain" description="Bacterial sugar transferase" evidence="1">
    <location>
        <begin position="4"/>
        <end position="151"/>
    </location>
</feature>
<evidence type="ECO:0000313" key="2">
    <source>
        <dbReference type="EMBL" id="SVA52165.1"/>
    </source>
</evidence>
<sequence>MINILLNKGKFLFVQDRTGYKGKVFKIIKFKTMNDNANEKGELLTDGERLTIFGRFLRSSSLDELPTLWNILVGHMSLVGPRPLLVKYLDRYSDNQLRRLEVKPGLTGWAQINGRNSISWEKKFEYDVWYVDNRSLKLDFIIIFKTIGQVITGKGISHKNHPTMEEFMGTNK</sequence>
<gene>
    <name evidence="2" type="ORF">METZ01_LOCUS105019</name>
</gene>
<dbReference type="InterPro" id="IPR003362">
    <property type="entry name" value="Bact_transf"/>
</dbReference>
<dbReference type="PANTHER" id="PTHR30576:SF8">
    <property type="entry name" value="UNDECAPRENYL-PHOSPHATE GALACTOSE PHOSPHOTRANSFERASE"/>
    <property type="match status" value="1"/>
</dbReference>
<reference evidence="2" key="1">
    <citation type="submission" date="2018-05" db="EMBL/GenBank/DDBJ databases">
        <authorList>
            <person name="Lanie J.A."/>
            <person name="Ng W.-L."/>
            <person name="Kazmierczak K.M."/>
            <person name="Andrzejewski T.M."/>
            <person name="Davidsen T.M."/>
            <person name="Wayne K.J."/>
            <person name="Tettelin H."/>
            <person name="Glass J.I."/>
            <person name="Rusch D."/>
            <person name="Podicherti R."/>
            <person name="Tsui H.-C.T."/>
            <person name="Winkler M.E."/>
        </authorList>
    </citation>
    <scope>NUCLEOTIDE SEQUENCE</scope>
</reference>
<dbReference type="PANTHER" id="PTHR30576">
    <property type="entry name" value="COLANIC BIOSYNTHESIS UDP-GLUCOSE LIPID CARRIER TRANSFERASE"/>
    <property type="match status" value="1"/>
</dbReference>
<name>A0A381WI26_9ZZZZ</name>
<dbReference type="AlphaFoldDB" id="A0A381WI26"/>
<organism evidence="2">
    <name type="scientific">marine metagenome</name>
    <dbReference type="NCBI Taxonomy" id="408172"/>
    <lineage>
        <taxon>unclassified sequences</taxon>
        <taxon>metagenomes</taxon>
        <taxon>ecological metagenomes</taxon>
    </lineage>
</organism>
<proteinExistence type="predicted"/>
<protein>
    <recommendedName>
        <fullName evidence="1">Bacterial sugar transferase domain-containing protein</fullName>
    </recommendedName>
</protein>
<dbReference type="EMBL" id="UINC01011881">
    <property type="protein sequence ID" value="SVA52165.1"/>
    <property type="molecule type" value="Genomic_DNA"/>
</dbReference>
<evidence type="ECO:0000259" key="1">
    <source>
        <dbReference type="Pfam" id="PF02397"/>
    </source>
</evidence>
<accession>A0A381WI26</accession>